<name>A0A7I8VQ23_9ANNE</name>
<dbReference type="Proteomes" id="UP000549394">
    <property type="component" value="Unassembled WGS sequence"/>
</dbReference>
<evidence type="ECO:0000313" key="1">
    <source>
        <dbReference type="EMBL" id="CAD5117838.1"/>
    </source>
</evidence>
<reference evidence="1 2" key="1">
    <citation type="submission" date="2020-08" db="EMBL/GenBank/DDBJ databases">
        <authorList>
            <person name="Hejnol A."/>
        </authorList>
    </citation>
    <scope>NUCLEOTIDE SEQUENCE [LARGE SCALE GENOMIC DNA]</scope>
</reference>
<dbReference type="AlphaFoldDB" id="A0A7I8VQ23"/>
<comment type="caution">
    <text evidence="1">The sequence shown here is derived from an EMBL/GenBank/DDBJ whole genome shotgun (WGS) entry which is preliminary data.</text>
</comment>
<keyword evidence="2" id="KW-1185">Reference proteome</keyword>
<protein>
    <submittedName>
        <fullName evidence="1">DgyrCDS6583</fullName>
    </submittedName>
</protein>
<organism evidence="1 2">
    <name type="scientific">Dimorphilus gyrociliatus</name>
    <dbReference type="NCBI Taxonomy" id="2664684"/>
    <lineage>
        <taxon>Eukaryota</taxon>
        <taxon>Metazoa</taxon>
        <taxon>Spiralia</taxon>
        <taxon>Lophotrochozoa</taxon>
        <taxon>Annelida</taxon>
        <taxon>Polychaeta</taxon>
        <taxon>Polychaeta incertae sedis</taxon>
        <taxon>Dinophilidae</taxon>
        <taxon>Dimorphilus</taxon>
    </lineage>
</organism>
<proteinExistence type="predicted"/>
<evidence type="ECO:0000313" key="2">
    <source>
        <dbReference type="Proteomes" id="UP000549394"/>
    </source>
</evidence>
<dbReference type="EMBL" id="CAJFCJ010000007">
    <property type="protein sequence ID" value="CAD5117838.1"/>
    <property type="molecule type" value="Genomic_DNA"/>
</dbReference>
<gene>
    <name evidence="1" type="ORF">DGYR_LOCUS6322</name>
</gene>
<accession>A0A7I8VQ23</accession>
<sequence length="93" mass="10694">MVRGLVGAKVQTFPVDKLLPKTVFQPEKESESIRHVLLYITPVQKKKKKRHRVKYPVRVNENRIGGMKKLAALNWAEQFLRIELVIVDAKSAS</sequence>